<dbReference type="AlphaFoldDB" id="A0A7D5VA60"/>
<keyword evidence="2" id="KW-0732">Signal</keyword>
<dbReference type="Proteomes" id="UP000510822">
    <property type="component" value="Chromosome"/>
</dbReference>
<feature type="coiled-coil region" evidence="1">
    <location>
        <begin position="52"/>
        <end position="93"/>
    </location>
</feature>
<sequence length="303" mass="35059">MKRNRLNSHLRAIGFYFVLAIFGAQTAIANQEETIEIKQKVAEQINTGRGLLELMKSANEKLNNTIEKLVQESQHLQLEIAEHEKILFELKEREAKLNALYDSGWQNFIASANHLVTKKGLLEKNEVELKKTIDEYEKCKKDAWIFYIFCGIPPFDRPEVKSLVANQIKLKNEIESLENEYKIRMEEFNEVSQKLSEQRHLVEEKKQNSNEVAKEIDVRKSAASDLNFIQHNMNEDVNQIDSYATQLTRGLSETENEILIDDLKNKSNAFQESLCKGIQFIRNLQKRSLVEISLVLSVTNCKN</sequence>
<name>A0A7D5VA60_9NEIS</name>
<feature type="chain" id="PRO_5028829077" evidence="2">
    <location>
        <begin position="30"/>
        <end position="303"/>
    </location>
</feature>
<accession>A0A7D5VA60</accession>
<dbReference type="EMBL" id="CP058952">
    <property type="protein sequence ID" value="QLI81193.1"/>
    <property type="molecule type" value="Genomic_DNA"/>
</dbReference>
<proteinExistence type="predicted"/>
<evidence type="ECO:0000256" key="1">
    <source>
        <dbReference type="SAM" id="Coils"/>
    </source>
</evidence>
<organism evidence="3 4">
    <name type="scientific">Chitinibacter fontanus</name>
    <dbReference type="NCBI Taxonomy" id="1737446"/>
    <lineage>
        <taxon>Bacteria</taxon>
        <taxon>Pseudomonadati</taxon>
        <taxon>Pseudomonadota</taxon>
        <taxon>Betaproteobacteria</taxon>
        <taxon>Neisseriales</taxon>
        <taxon>Chitinibacteraceae</taxon>
        <taxon>Chitinibacter</taxon>
    </lineage>
</organism>
<evidence type="ECO:0000313" key="4">
    <source>
        <dbReference type="Proteomes" id="UP000510822"/>
    </source>
</evidence>
<keyword evidence="4" id="KW-1185">Reference proteome</keyword>
<dbReference type="KEGG" id="cfon:HZU75_06415"/>
<dbReference type="RefSeq" id="WP_180308322.1">
    <property type="nucleotide sequence ID" value="NZ_CP058952.1"/>
</dbReference>
<feature type="coiled-coil region" evidence="1">
    <location>
        <begin position="122"/>
        <end position="205"/>
    </location>
</feature>
<evidence type="ECO:0000313" key="3">
    <source>
        <dbReference type="EMBL" id="QLI81193.1"/>
    </source>
</evidence>
<evidence type="ECO:0000256" key="2">
    <source>
        <dbReference type="SAM" id="SignalP"/>
    </source>
</evidence>
<reference evidence="3 4" key="1">
    <citation type="journal article" date="2016" name="Int. J. Syst. Evol. Microbiol.">
        <title>Chitinibacter fontanus sp. nov., isolated from a spring.</title>
        <authorList>
            <person name="Sheu S.Y."/>
            <person name="Li Y.S."/>
            <person name="Young C.C."/>
            <person name="Chen W.M."/>
        </authorList>
    </citation>
    <scope>NUCLEOTIDE SEQUENCE [LARGE SCALE GENOMIC DNA]</scope>
    <source>
        <strain evidence="3 4">STM-7</strain>
    </source>
</reference>
<keyword evidence="1" id="KW-0175">Coiled coil</keyword>
<feature type="signal peptide" evidence="2">
    <location>
        <begin position="1"/>
        <end position="29"/>
    </location>
</feature>
<gene>
    <name evidence="3" type="ORF">HZU75_06415</name>
</gene>
<protein>
    <submittedName>
        <fullName evidence="3">Uncharacterized protein</fullName>
    </submittedName>
</protein>